<evidence type="ECO:0000256" key="1">
    <source>
        <dbReference type="SAM" id="SignalP"/>
    </source>
</evidence>
<dbReference type="SUPFAM" id="SSF53850">
    <property type="entry name" value="Periplasmic binding protein-like II"/>
    <property type="match status" value="1"/>
</dbReference>
<name>A0A0S6VSF2_9BACT</name>
<keyword evidence="2" id="KW-0813">Transport</keyword>
<keyword evidence="1" id="KW-0732">Signal</keyword>
<organism evidence="2">
    <name type="scientific">Candidatus Moduliflexus flocculans</name>
    <dbReference type="NCBI Taxonomy" id="1499966"/>
    <lineage>
        <taxon>Bacteria</taxon>
        <taxon>Candidatus Moduliflexota</taxon>
        <taxon>Candidatus Moduliflexia</taxon>
        <taxon>Candidatus Moduliflexales</taxon>
        <taxon>Candidatus Moduliflexaceae</taxon>
    </lineage>
</organism>
<protein>
    <submittedName>
        <fullName evidence="2">Probable binding protein component of ABC sugar transporter</fullName>
    </submittedName>
</protein>
<dbReference type="HOGENOM" id="CLU_031285_15_0_0"/>
<reference evidence="2" key="1">
    <citation type="journal article" date="2015" name="PeerJ">
        <title>First genomic representation of candidate bacterial phylum KSB3 points to enhanced environmental sensing as a trigger of wastewater bulking.</title>
        <authorList>
            <person name="Sekiguchi Y."/>
            <person name="Ohashi A."/>
            <person name="Parks D.H."/>
            <person name="Yamauchi T."/>
            <person name="Tyson G.W."/>
            <person name="Hugenholtz P."/>
        </authorList>
    </citation>
    <scope>NUCLEOTIDE SEQUENCE [LARGE SCALE GENOMIC DNA]</scope>
</reference>
<evidence type="ECO:0000313" key="3">
    <source>
        <dbReference type="Proteomes" id="UP000030700"/>
    </source>
</evidence>
<keyword evidence="2" id="KW-0762">Sugar transport</keyword>
<dbReference type="Gene3D" id="3.40.190.10">
    <property type="entry name" value="Periplasmic binding protein-like II"/>
    <property type="match status" value="2"/>
</dbReference>
<dbReference type="STRING" id="1499966.U14_01500"/>
<proteinExistence type="predicted"/>
<dbReference type="Pfam" id="PF01547">
    <property type="entry name" value="SBP_bac_1"/>
    <property type="match status" value="1"/>
</dbReference>
<dbReference type="InterPro" id="IPR006059">
    <property type="entry name" value="SBP"/>
</dbReference>
<dbReference type="PANTHER" id="PTHR43649">
    <property type="entry name" value="ARABINOSE-BINDING PROTEIN-RELATED"/>
    <property type="match status" value="1"/>
</dbReference>
<dbReference type="AlphaFoldDB" id="A0A0S6VSF2"/>
<feature type="signal peptide" evidence="1">
    <location>
        <begin position="1"/>
        <end position="28"/>
    </location>
</feature>
<sequence>MMKRIIGMALLAGLFAVSMMSGATPAMAADDPNGLLVYINWSSNAEIGAVNQIKTRFVERGGIWSDFTIAHDTGASVALINMITGGNPPDVFILANQRERREYLKRGLINDFTEYYKTMNIDDKLPKAVKDAVAVDGIVTSAPLAVHIDATLFYNKQVAADCGIDPTVWKSLDDMFNDFDKIKAKGYIPLAIGGQKWQIGYLFHAMAAHVSGELYDSVWSYQPKREALSSPEMRELLAVMRRIQQNTDEGSPNRNWNDTTNLVITGKALMQIHGDWMKGEFIAAGKKIGEDYDSMIVPGSKGVVVTIDEWSFLAPKTEAKAKAQNLLFDVVYDKDTQIAFSSIKGCTPARLDAAEGVDKHAKMVLDILKDPTFQHANPHIGSDEDWNNAIWDIVDVYWNTPNMSADEAIKQLEAQYDLIFE</sequence>
<dbReference type="Proteomes" id="UP000030700">
    <property type="component" value="Unassembled WGS sequence"/>
</dbReference>
<accession>A0A0S6VSF2</accession>
<feature type="chain" id="PRO_5006631430" evidence="1">
    <location>
        <begin position="29"/>
        <end position="421"/>
    </location>
</feature>
<dbReference type="InterPro" id="IPR050490">
    <property type="entry name" value="Bact_solute-bd_prot1"/>
</dbReference>
<keyword evidence="3" id="KW-1185">Reference proteome</keyword>
<gene>
    <name evidence="2" type="ORF">U14_01500</name>
</gene>
<evidence type="ECO:0000313" key="2">
    <source>
        <dbReference type="EMBL" id="GAK50272.1"/>
    </source>
</evidence>
<dbReference type="EMBL" id="DF820456">
    <property type="protein sequence ID" value="GAK50272.1"/>
    <property type="molecule type" value="Genomic_DNA"/>
</dbReference>